<evidence type="ECO:0000313" key="11">
    <source>
        <dbReference type="Proteomes" id="UP000646827"/>
    </source>
</evidence>
<feature type="compositionally biased region" description="Low complexity" evidence="8">
    <location>
        <begin position="461"/>
        <end position="479"/>
    </location>
</feature>
<name>A0A8H7VJH4_9FUNG</name>
<keyword evidence="5 7" id="KW-0539">Nucleus</keyword>
<keyword evidence="11" id="KW-1185">Reference proteome</keyword>
<dbReference type="GO" id="GO:0005634">
    <property type="term" value="C:nucleus"/>
    <property type="evidence" value="ECO:0007669"/>
    <property type="project" value="UniProtKB-SubCell"/>
</dbReference>
<evidence type="ECO:0000256" key="8">
    <source>
        <dbReference type="SAM" id="MobiDB-lite"/>
    </source>
</evidence>
<evidence type="ECO:0000256" key="4">
    <source>
        <dbReference type="ARBA" id="ARBA00023163"/>
    </source>
</evidence>
<feature type="region of interest" description="Disordered" evidence="8">
    <location>
        <begin position="459"/>
        <end position="489"/>
    </location>
</feature>
<dbReference type="OrthoDB" id="435275at2759"/>
<evidence type="ECO:0000256" key="7">
    <source>
        <dbReference type="RuleBase" id="RU361124"/>
    </source>
</evidence>
<reference evidence="10 11" key="1">
    <citation type="submission" date="2020-12" db="EMBL/GenBank/DDBJ databases">
        <title>Metabolic potential, ecology and presence of endohyphal bacteria is reflected in genomic diversity of Mucoromycotina.</title>
        <authorList>
            <person name="Muszewska A."/>
            <person name="Okrasinska A."/>
            <person name="Steczkiewicz K."/>
            <person name="Drgas O."/>
            <person name="Orlowska M."/>
            <person name="Perlinska-Lenart U."/>
            <person name="Aleksandrzak-Piekarczyk T."/>
            <person name="Szatraj K."/>
            <person name="Zielenkiewicz U."/>
            <person name="Pilsyk S."/>
            <person name="Malc E."/>
            <person name="Mieczkowski P."/>
            <person name="Kruszewska J.S."/>
            <person name="Biernat P."/>
            <person name="Pawlowska J."/>
        </authorList>
    </citation>
    <scope>NUCLEOTIDE SEQUENCE [LARGE SCALE GENOMIC DNA]</scope>
    <source>
        <strain evidence="10 11">CBS 142.35</strain>
    </source>
</reference>
<dbReference type="EMBL" id="JAEPRB010000355">
    <property type="protein sequence ID" value="KAG2216834.1"/>
    <property type="molecule type" value="Genomic_DNA"/>
</dbReference>
<dbReference type="GO" id="GO:0006357">
    <property type="term" value="P:regulation of transcription by RNA polymerase II"/>
    <property type="evidence" value="ECO:0007669"/>
    <property type="project" value="InterPro"/>
</dbReference>
<evidence type="ECO:0000256" key="2">
    <source>
        <dbReference type="ARBA" id="ARBA00008035"/>
    </source>
</evidence>
<evidence type="ECO:0000256" key="5">
    <source>
        <dbReference type="ARBA" id="ARBA00023242"/>
    </source>
</evidence>
<comment type="subcellular location">
    <subcellularLocation>
        <location evidence="1 7">Nucleus</location>
    </subcellularLocation>
</comment>
<dbReference type="Proteomes" id="UP000646827">
    <property type="component" value="Unassembled WGS sequence"/>
</dbReference>
<protein>
    <recommendedName>
        <fullName evidence="7">Enhancer of polycomb-like protein</fullName>
    </recommendedName>
</protein>
<dbReference type="AlphaFoldDB" id="A0A8H7VJH4"/>
<dbReference type="InterPro" id="IPR019542">
    <property type="entry name" value="Enhancer_polycomb-like_N"/>
</dbReference>
<dbReference type="Pfam" id="PF10513">
    <property type="entry name" value="EPL1"/>
    <property type="match status" value="1"/>
</dbReference>
<evidence type="ECO:0000259" key="9">
    <source>
        <dbReference type="Pfam" id="PF10513"/>
    </source>
</evidence>
<accession>A0A8H7VJH4</accession>
<dbReference type="InterPro" id="IPR024943">
    <property type="entry name" value="Enhancer_polycomb"/>
</dbReference>
<evidence type="ECO:0000256" key="6">
    <source>
        <dbReference type="ARBA" id="ARBA00025513"/>
    </source>
</evidence>
<sequence length="489" mass="57529">MTHRTKVKEIFTMRFAVKNAIKEPHILNEMSEWIINKIESGVEKKEENEHDLQVVLSEAVGSSQSIIPSPNIKNIFSKEEYHRLFYKNRENLKHSTSKIQFSMTVEDMMKGGQYFMDEKDFYFIAKYNNDKDKDKLTEDQFEDIMSQLEYVGDQKVLHLDLHWKARRLKRDGKSIIPRIQCQDSRTKKKKTNPYVCFRPCETSKSRATKKSRKSQKQAFNNLKKLRNYMEQSRILLDMVLRREKLHKQELCLEHTFFEKLCEMEDYEMKLDMRDDEDVFQSDQTNEEYEIETDVTTTTTTTESSLATIKTPSISLQQNIVEMSSVMKFKPEENKEKDAVYEDVTQYSYQPFPMELPSQFLQTIPSTDNKNNYNINTTPKFRKRIGRGGRVFIDRSIVRHDTMSLPAPYRFDSDSDYCEQANDDLIVEFEEMDDRLLDYHAPLLSINDYSFLSQQPATTVQLSTTEPSSSSSTMEALPSSQEHYPINQNF</sequence>
<feature type="domain" description="Enhancer of polycomb-like N-terminal" evidence="9">
    <location>
        <begin position="26"/>
        <end position="149"/>
    </location>
</feature>
<keyword evidence="3 7" id="KW-0805">Transcription regulation</keyword>
<comment type="similarity">
    <text evidence="2 7">Belongs to the enhancer of polycomb family.</text>
</comment>
<comment type="function">
    <text evidence="6">Component of the NuA4 histone acetyltransferase complex which is involved in transcriptional activation of selected genes principally by acetylation of nucleosomal histone H4 and H2A. The NuA4 complex is also involved in DNA repair. Involved in gene silencing by neighboring heterochromatin, blockage of the silencing spreading along the chromosome, and required for cell cycle progression through G2/M.</text>
</comment>
<evidence type="ECO:0000256" key="1">
    <source>
        <dbReference type="ARBA" id="ARBA00004123"/>
    </source>
</evidence>
<organism evidence="10 11">
    <name type="scientific">Circinella minor</name>
    <dbReference type="NCBI Taxonomy" id="1195481"/>
    <lineage>
        <taxon>Eukaryota</taxon>
        <taxon>Fungi</taxon>
        <taxon>Fungi incertae sedis</taxon>
        <taxon>Mucoromycota</taxon>
        <taxon>Mucoromycotina</taxon>
        <taxon>Mucoromycetes</taxon>
        <taxon>Mucorales</taxon>
        <taxon>Lichtheimiaceae</taxon>
        <taxon>Circinella</taxon>
    </lineage>
</organism>
<evidence type="ECO:0000313" key="10">
    <source>
        <dbReference type="EMBL" id="KAG2216834.1"/>
    </source>
</evidence>
<evidence type="ECO:0000256" key="3">
    <source>
        <dbReference type="ARBA" id="ARBA00023015"/>
    </source>
</evidence>
<dbReference type="GO" id="GO:0035267">
    <property type="term" value="C:NuA4 histone acetyltransferase complex"/>
    <property type="evidence" value="ECO:0007669"/>
    <property type="project" value="InterPro"/>
</dbReference>
<keyword evidence="4 7" id="KW-0804">Transcription</keyword>
<dbReference type="PANTHER" id="PTHR14898">
    <property type="entry name" value="ENHANCER OF POLYCOMB"/>
    <property type="match status" value="1"/>
</dbReference>
<proteinExistence type="inferred from homology"/>
<comment type="caution">
    <text evidence="10">The sequence shown here is derived from an EMBL/GenBank/DDBJ whole genome shotgun (WGS) entry which is preliminary data.</text>
</comment>
<gene>
    <name evidence="10" type="ORF">INT45_005160</name>
</gene>